<dbReference type="AlphaFoldDB" id="A0A382PLS0"/>
<dbReference type="SUPFAM" id="SSF49899">
    <property type="entry name" value="Concanavalin A-like lectins/glucanases"/>
    <property type="match status" value="1"/>
</dbReference>
<feature type="domain" description="GH16" evidence="2">
    <location>
        <begin position="52"/>
        <end position="169"/>
    </location>
</feature>
<evidence type="ECO:0000259" key="2">
    <source>
        <dbReference type="PROSITE" id="PS51762"/>
    </source>
</evidence>
<gene>
    <name evidence="3" type="ORF">METZ01_LOCUS326459</name>
</gene>
<comment type="similarity">
    <text evidence="1">Belongs to the glycosyl hydrolase 16 family.</text>
</comment>
<dbReference type="GO" id="GO:0005975">
    <property type="term" value="P:carbohydrate metabolic process"/>
    <property type="evidence" value="ECO:0007669"/>
    <property type="project" value="InterPro"/>
</dbReference>
<dbReference type="InterPro" id="IPR013320">
    <property type="entry name" value="ConA-like_dom_sf"/>
</dbReference>
<organism evidence="3">
    <name type="scientific">marine metagenome</name>
    <dbReference type="NCBI Taxonomy" id="408172"/>
    <lineage>
        <taxon>unclassified sequences</taxon>
        <taxon>metagenomes</taxon>
        <taxon>ecological metagenomes</taxon>
    </lineage>
</organism>
<dbReference type="Gene3D" id="2.60.120.200">
    <property type="match status" value="1"/>
</dbReference>
<proteinExistence type="inferred from homology"/>
<dbReference type="InterPro" id="IPR000757">
    <property type="entry name" value="Beta-glucanase-like"/>
</dbReference>
<dbReference type="PROSITE" id="PS51762">
    <property type="entry name" value="GH16_2"/>
    <property type="match status" value="1"/>
</dbReference>
<dbReference type="PANTHER" id="PTHR10963">
    <property type="entry name" value="GLYCOSYL HYDROLASE-RELATED"/>
    <property type="match status" value="1"/>
</dbReference>
<dbReference type="GO" id="GO:0004553">
    <property type="term" value="F:hydrolase activity, hydrolyzing O-glycosyl compounds"/>
    <property type="evidence" value="ECO:0007669"/>
    <property type="project" value="InterPro"/>
</dbReference>
<dbReference type="EMBL" id="UINC01107893">
    <property type="protein sequence ID" value="SVC73605.1"/>
    <property type="molecule type" value="Genomic_DNA"/>
</dbReference>
<dbReference type="PANTHER" id="PTHR10963:SF55">
    <property type="entry name" value="GLYCOSIDE HYDROLASE FAMILY 16 PROTEIN"/>
    <property type="match status" value="1"/>
</dbReference>
<evidence type="ECO:0000256" key="1">
    <source>
        <dbReference type="ARBA" id="ARBA00006865"/>
    </source>
</evidence>
<name>A0A382PLS0_9ZZZZ</name>
<evidence type="ECO:0000313" key="3">
    <source>
        <dbReference type="EMBL" id="SVC73605.1"/>
    </source>
</evidence>
<accession>A0A382PLS0</accession>
<dbReference type="Pfam" id="PF00722">
    <property type="entry name" value="Glyco_hydro_16"/>
    <property type="match status" value="1"/>
</dbReference>
<feature type="non-terminal residue" evidence="3">
    <location>
        <position position="169"/>
    </location>
</feature>
<reference evidence="3" key="1">
    <citation type="submission" date="2018-05" db="EMBL/GenBank/DDBJ databases">
        <authorList>
            <person name="Lanie J.A."/>
            <person name="Ng W.-L."/>
            <person name="Kazmierczak K.M."/>
            <person name="Andrzejewski T.M."/>
            <person name="Davidsen T.M."/>
            <person name="Wayne K.J."/>
            <person name="Tettelin H."/>
            <person name="Glass J.I."/>
            <person name="Rusch D."/>
            <person name="Podicherti R."/>
            <person name="Tsui H.-C.T."/>
            <person name="Winkler M.E."/>
        </authorList>
    </citation>
    <scope>NUCLEOTIDE SEQUENCE</scope>
</reference>
<dbReference type="CDD" id="cd08023">
    <property type="entry name" value="GH16_laminarinase_like"/>
    <property type="match status" value="1"/>
</dbReference>
<sequence length="169" mass="19065">MDELDCNNICNGNSALNCNNLCVSISYIDACNGCNDINALNYNESSTDDYNCIYDNPPTNYTLVWNDEFNSPEIDISRWNFEIWGAGVVNNEEQAYTERVENSYIENGKLIIKALKESYNGAEYTSARMTTKDKGDWTYGKIEVRAKLPTGQGTWPAIWMMPTNSIYGG</sequence>
<protein>
    <recommendedName>
        <fullName evidence="2">GH16 domain-containing protein</fullName>
    </recommendedName>
</protein>
<dbReference type="InterPro" id="IPR050546">
    <property type="entry name" value="Glycosyl_Hydrlase_16"/>
</dbReference>